<dbReference type="Pfam" id="PF18702">
    <property type="entry name" value="DUF5642"/>
    <property type="match status" value="1"/>
</dbReference>
<evidence type="ECO:0000313" key="5">
    <source>
        <dbReference type="Proteomes" id="UP000193090"/>
    </source>
</evidence>
<proteinExistence type="predicted"/>
<evidence type="ECO:0000256" key="1">
    <source>
        <dbReference type="SAM" id="MobiDB-lite"/>
    </source>
</evidence>
<organism evidence="4 5">
    <name type="scientific">Mycolicibacillus trivialis</name>
    <dbReference type="NCBI Taxonomy" id="1798"/>
    <lineage>
        <taxon>Bacteria</taxon>
        <taxon>Bacillati</taxon>
        <taxon>Actinomycetota</taxon>
        <taxon>Actinomycetes</taxon>
        <taxon>Mycobacteriales</taxon>
        <taxon>Mycobacteriaceae</taxon>
        <taxon>Mycolicibacillus</taxon>
    </lineage>
</organism>
<dbReference type="Proteomes" id="UP000193090">
    <property type="component" value="Unassembled WGS sequence"/>
</dbReference>
<dbReference type="AlphaFoldDB" id="A0A1X2EQS0"/>
<feature type="signal peptide" evidence="2">
    <location>
        <begin position="1"/>
        <end position="19"/>
    </location>
</feature>
<feature type="region of interest" description="Disordered" evidence="1">
    <location>
        <begin position="20"/>
        <end position="41"/>
    </location>
</feature>
<dbReference type="OrthoDB" id="4622949at2"/>
<keyword evidence="2" id="KW-0732">Signal</keyword>
<evidence type="ECO:0000313" key="4">
    <source>
        <dbReference type="EMBL" id="ORX08031.1"/>
    </source>
</evidence>
<sequence>MPRGATVVITVALTAAATAGCGSGGHDATPGPADTGDTSDTSYDITRIGTVADAFPPGFAVTEIPLTTLTEEQAAGLGGISDTLSSLTFDPPECNGMLKSPHVVAGGRTQGVLAEGPQEITVMAAESADAGADAALRTGCDHVTIRSPGLAEGTIDRIPSPDIDGVTTAGLRSHLDVTLGEHTQTLDRIAFLAPLDERTAVMVLGAADPALLSDLLVQGVAAVRGATP</sequence>
<dbReference type="STRING" id="1798.AWC30_03725"/>
<feature type="chain" id="PRO_5038617663" description="DUF5642 domain-containing protein" evidence="2">
    <location>
        <begin position="20"/>
        <end position="228"/>
    </location>
</feature>
<evidence type="ECO:0000259" key="3">
    <source>
        <dbReference type="Pfam" id="PF18702"/>
    </source>
</evidence>
<keyword evidence="5" id="KW-1185">Reference proteome</keyword>
<gene>
    <name evidence="4" type="ORF">AWC30_03725</name>
</gene>
<protein>
    <recommendedName>
        <fullName evidence="3">DUF5642 domain-containing protein</fullName>
    </recommendedName>
</protein>
<dbReference type="RefSeq" id="WP_085108347.1">
    <property type="nucleotide sequence ID" value="NZ_JACKSN010000075.1"/>
</dbReference>
<comment type="caution">
    <text evidence="4">The sequence shown here is derived from an EMBL/GenBank/DDBJ whole genome shotgun (WGS) entry which is preliminary data.</text>
</comment>
<dbReference type="InterPro" id="IPR041313">
    <property type="entry name" value="DUF5642"/>
</dbReference>
<feature type="domain" description="DUF5642" evidence="3">
    <location>
        <begin position="44"/>
        <end position="209"/>
    </location>
</feature>
<evidence type="ECO:0000256" key="2">
    <source>
        <dbReference type="SAM" id="SignalP"/>
    </source>
</evidence>
<dbReference type="EMBL" id="LQPZ01000008">
    <property type="protein sequence ID" value="ORX08031.1"/>
    <property type="molecule type" value="Genomic_DNA"/>
</dbReference>
<name>A0A1X2EQS0_9MYCO</name>
<accession>A0A1X2EQS0</accession>
<reference evidence="4 5" key="1">
    <citation type="submission" date="2016-01" db="EMBL/GenBank/DDBJ databases">
        <title>The new phylogeny of the genus Mycobacterium.</title>
        <authorList>
            <person name="Tarcisio F."/>
            <person name="Conor M."/>
            <person name="Antonella G."/>
            <person name="Elisabetta G."/>
            <person name="Giulia F.S."/>
            <person name="Sara T."/>
            <person name="Anna F."/>
            <person name="Clotilde B."/>
            <person name="Roberto B."/>
            <person name="Veronica D.S."/>
            <person name="Fabio R."/>
            <person name="Monica P."/>
            <person name="Olivier J."/>
            <person name="Enrico T."/>
            <person name="Nicola S."/>
        </authorList>
    </citation>
    <scope>NUCLEOTIDE SEQUENCE [LARGE SCALE GENOMIC DNA]</scope>
    <source>
        <strain evidence="4 5">DSM 44153</strain>
    </source>
</reference>
<dbReference type="PROSITE" id="PS51257">
    <property type="entry name" value="PROKAR_LIPOPROTEIN"/>
    <property type="match status" value="1"/>
</dbReference>